<reference evidence="3 4" key="1">
    <citation type="submission" date="2016-10" db="EMBL/GenBank/DDBJ databases">
        <authorList>
            <person name="de Groot N.N."/>
        </authorList>
    </citation>
    <scope>NUCLEOTIDE SEQUENCE [LARGE SCALE GENOMIC DNA]</scope>
    <source>
        <strain evidence="3 4">DSM 28286</strain>
    </source>
</reference>
<accession>A0A1I5UCH9</accession>
<proteinExistence type="predicted"/>
<dbReference type="PANTHER" id="PTHR14097">
    <property type="entry name" value="OXIDOREDUCTASE HTATIP2"/>
    <property type="match status" value="1"/>
</dbReference>
<dbReference type="InterPro" id="IPR036291">
    <property type="entry name" value="NAD(P)-bd_dom_sf"/>
</dbReference>
<protein>
    <submittedName>
        <fullName evidence="3">NAD dependent epimerase/dehydratase family protein</fullName>
    </submittedName>
</protein>
<dbReference type="AlphaFoldDB" id="A0A1I5UCH9"/>
<dbReference type="EMBL" id="FOXQ01000003">
    <property type="protein sequence ID" value="SFP92912.1"/>
    <property type="molecule type" value="Genomic_DNA"/>
</dbReference>
<feature type="domain" description="NAD-dependent epimerase/dehydratase" evidence="2">
    <location>
        <begin position="6"/>
        <end position="114"/>
    </location>
</feature>
<dbReference type="GO" id="GO:0016020">
    <property type="term" value="C:membrane"/>
    <property type="evidence" value="ECO:0007669"/>
    <property type="project" value="UniProtKB-SubCell"/>
</dbReference>
<evidence type="ECO:0000256" key="1">
    <source>
        <dbReference type="ARBA" id="ARBA00004370"/>
    </source>
</evidence>
<organism evidence="3 4">
    <name type="scientific">Parafilimonas terrae</name>
    <dbReference type="NCBI Taxonomy" id="1465490"/>
    <lineage>
        <taxon>Bacteria</taxon>
        <taxon>Pseudomonadati</taxon>
        <taxon>Bacteroidota</taxon>
        <taxon>Chitinophagia</taxon>
        <taxon>Chitinophagales</taxon>
        <taxon>Chitinophagaceae</taxon>
        <taxon>Parafilimonas</taxon>
    </lineage>
</organism>
<comment type="subcellular location">
    <subcellularLocation>
        <location evidence="1">Membrane</location>
    </subcellularLocation>
</comment>
<dbReference type="Pfam" id="PF01370">
    <property type="entry name" value="Epimerase"/>
    <property type="match status" value="1"/>
</dbReference>
<evidence type="ECO:0000313" key="4">
    <source>
        <dbReference type="Proteomes" id="UP000199031"/>
    </source>
</evidence>
<keyword evidence="4" id="KW-1185">Reference proteome</keyword>
<dbReference type="PANTHER" id="PTHR14097:SF8">
    <property type="entry name" value="NAD(P)-BINDING DOMAIN-CONTAINING PROTEIN"/>
    <property type="match status" value="1"/>
</dbReference>
<evidence type="ECO:0000313" key="3">
    <source>
        <dbReference type="EMBL" id="SFP92912.1"/>
    </source>
</evidence>
<dbReference type="RefSeq" id="WP_177191841.1">
    <property type="nucleotide sequence ID" value="NZ_FOXQ01000003.1"/>
</dbReference>
<dbReference type="SUPFAM" id="SSF51735">
    <property type="entry name" value="NAD(P)-binding Rossmann-fold domains"/>
    <property type="match status" value="1"/>
</dbReference>
<dbReference type="Proteomes" id="UP000199031">
    <property type="component" value="Unassembled WGS sequence"/>
</dbReference>
<sequence length="218" mass="24528">MPGIKVIITGATGMVGEGVLFECLQNTAVAEVLIINRSHYEMQHPKLKELLVPDFFKLDAYADKIQSYDACFFCAGVTSVGKKEPEYTRLTYDTTLAFAKTLLQYNNNMVFTYVSGSHTDSTEQGRLMWARVKGKTENDLAKLGFKAEYNFRPGVMLPFEGQRNWRNSYKSLAKIIKLFAPKSVLTMHQVGKAMINCVTVGYTKNVLEISDIRQLAQS</sequence>
<evidence type="ECO:0000259" key="2">
    <source>
        <dbReference type="Pfam" id="PF01370"/>
    </source>
</evidence>
<gene>
    <name evidence="3" type="ORF">SAMN05444277_103201</name>
</gene>
<dbReference type="STRING" id="1465490.SAMN05444277_103201"/>
<name>A0A1I5UCH9_9BACT</name>
<dbReference type="Gene3D" id="3.40.50.720">
    <property type="entry name" value="NAD(P)-binding Rossmann-like Domain"/>
    <property type="match status" value="1"/>
</dbReference>
<dbReference type="InterPro" id="IPR001509">
    <property type="entry name" value="Epimerase_deHydtase"/>
</dbReference>